<dbReference type="RefSeq" id="WP_093722968.1">
    <property type="nucleotide sequence ID" value="NZ_JASJUS010000019.1"/>
</dbReference>
<dbReference type="EMBL" id="JASJUS010000019">
    <property type="protein sequence ID" value="MDL2078882.1"/>
    <property type="molecule type" value="Genomic_DNA"/>
</dbReference>
<name>A0ABT7J3E5_9ACTN</name>
<sequence>MRALRITLIIVVVLGGLFVLADRLAVGFAEDEAAEKLKSTENLAATPDVSINGFPFLTQVASGELDDVEVGIDDYEASTGDGGKTIRIDGLRANMKGVHFSGDYSSATAASATGTATISYDELLKATKSEPTEVVPGVQANVVGLSDGGNGKIKVAVRVQGKAAGVLPVDRTLSVLSTVTVENNKVRVNADALPAIKGLSLAEDRVRSITDFQQAIDRLPGGIELDKVEAAKDGVVITVKGSDVRLAG</sequence>
<reference evidence="1 2" key="1">
    <citation type="submission" date="2023-05" db="EMBL/GenBank/DDBJ databases">
        <title>Streptomyces fuscus sp. nov., a brown-black pigment producing actinomyces isolated from dry sand of Sea duck farm.</title>
        <authorList>
            <person name="Xie J."/>
            <person name="Shen N."/>
        </authorList>
    </citation>
    <scope>NUCLEOTIDE SEQUENCE [LARGE SCALE GENOMIC DNA]</scope>
    <source>
        <strain evidence="1 2">GXMU-J15</strain>
    </source>
</reference>
<protein>
    <submittedName>
        <fullName evidence="1">DUF2993 domain-containing protein</fullName>
    </submittedName>
</protein>
<dbReference type="InterPro" id="IPR021373">
    <property type="entry name" value="DUF2993"/>
</dbReference>
<evidence type="ECO:0000313" key="1">
    <source>
        <dbReference type="EMBL" id="MDL2078882.1"/>
    </source>
</evidence>
<comment type="caution">
    <text evidence="1">The sequence shown here is derived from an EMBL/GenBank/DDBJ whole genome shotgun (WGS) entry which is preliminary data.</text>
</comment>
<keyword evidence="2" id="KW-1185">Reference proteome</keyword>
<dbReference type="Pfam" id="PF11209">
    <property type="entry name" value="LmeA"/>
    <property type="match status" value="1"/>
</dbReference>
<accession>A0ABT7J3E5</accession>
<dbReference type="Proteomes" id="UP001241926">
    <property type="component" value="Unassembled WGS sequence"/>
</dbReference>
<proteinExistence type="predicted"/>
<organism evidence="1 2">
    <name type="scientific">Streptomyces fuscus</name>
    <dbReference type="NCBI Taxonomy" id="3048495"/>
    <lineage>
        <taxon>Bacteria</taxon>
        <taxon>Bacillati</taxon>
        <taxon>Actinomycetota</taxon>
        <taxon>Actinomycetes</taxon>
        <taxon>Kitasatosporales</taxon>
        <taxon>Streptomycetaceae</taxon>
        <taxon>Streptomyces</taxon>
    </lineage>
</organism>
<gene>
    <name evidence="1" type="ORF">QNN03_20825</name>
</gene>
<evidence type="ECO:0000313" key="2">
    <source>
        <dbReference type="Proteomes" id="UP001241926"/>
    </source>
</evidence>